<feature type="compositionally biased region" description="Basic and acidic residues" evidence="1">
    <location>
        <begin position="36"/>
        <end position="50"/>
    </location>
</feature>
<evidence type="ECO:0000313" key="2">
    <source>
        <dbReference type="EMBL" id="KAE8918175.1"/>
    </source>
</evidence>
<dbReference type="Proteomes" id="UP000429523">
    <property type="component" value="Unassembled WGS sequence"/>
</dbReference>
<protein>
    <submittedName>
        <fullName evidence="4">Uncharacterized protein</fullName>
    </submittedName>
</protein>
<dbReference type="AlphaFoldDB" id="A0A6A3V8L2"/>
<feature type="compositionally biased region" description="Basic and acidic residues" evidence="1">
    <location>
        <begin position="1"/>
        <end position="11"/>
    </location>
</feature>
<dbReference type="EMBL" id="QXGC01006670">
    <property type="protein sequence ID" value="KAE9161911.1"/>
    <property type="molecule type" value="Genomic_DNA"/>
</dbReference>
<feature type="compositionally biased region" description="Basic and acidic residues" evidence="1">
    <location>
        <begin position="124"/>
        <end position="139"/>
    </location>
</feature>
<name>A0A6A3V8L2_9STRA</name>
<dbReference type="Proteomes" id="UP000476176">
    <property type="component" value="Unassembled WGS sequence"/>
</dbReference>
<proteinExistence type="predicted"/>
<sequence>CEHAAKEDRVSHSALLLVQDEDGREDNAKNSPQAVDRSHREERVIRKDPLYSRFPKQGPAEKERPYVGHTTVGAHWHRGAVRLRTRGSGPRRTKRASSLAGSLRGGTSAPKHHGARTSSRRSCKGKELDSDEQRADPALDEMRLNQRLDVPAQKLAADLILDDGVELDGCKLRAQQALDELRLD</sequence>
<evidence type="ECO:0000313" key="4">
    <source>
        <dbReference type="EMBL" id="KAE9162020.1"/>
    </source>
</evidence>
<evidence type="ECO:0000256" key="1">
    <source>
        <dbReference type="SAM" id="MobiDB-lite"/>
    </source>
</evidence>
<accession>A0A6A3V8L2</accession>
<dbReference type="Proteomes" id="UP000433483">
    <property type="component" value="Unassembled WGS sequence"/>
</dbReference>
<dbReference type="EMBL" id="QXGF01006069">
    <property type="protein sequence ID" value="KAE8918175.1"/>
    <property type="molecule type" value="Genomic_DNA"/>
</dbReference>
<feature type="compositionally biased region" description="Basic residues" evidence="1">
    <location>
        <begin position="75"/>
        <end position="95"/>
    </location>
</feature>
<dbReference type="EMBL" id="QXGB01005876">
    <property type="protein sequence ID" value="KAE9162020.1"/>
    <property type="molecule type" value="Genomic_DNA"/>
</dbReference>
<reference evidence="5 6" key="1">
    <citation type="submission" date="2018-08" db="EMBL/GenBank/DDBJ databases">
        <title>Genomic investigation of the strawberry pathogen Phytophthora fragariae indicates pathogenicity is determined by transcriptional variation in three key races.</title>
        <authorList>
            <person name="Adams T.M."/>
            <person name="Armitage A.D."/>
            <person name="Sobczyk M.K."/>
            <person name="Bates H.J."/>
            <person name="Dunwell J.M."/>
            <person name="Nellist C.F."/>
            <person name="Harrison R.J."/>
        </authorList>
    </citation>
    <scope>NUCLEOTIDE SEQUENCE [LARGE SCALE GENOMIC DNA]</scope>
    <source>
        <strain evidence="3 7">BC-23</strain>
        <strain evidence="4 6">NOV-27</strain>
        <strain evidence="2 5">NOV-9</strain>
    </source>
</reference>
<evidence type="ECO:0000313" key="7">
    <source>
        <dbReference type="Proteomes" id="UP000476176"/>
    </source>
</evidence>
<feature type="region of interest" description="Disordered" evidence="1">
    <location>
        <begin position="1"/>
        <end position="139"/>
    </location>
</feature>
<evidence type="ECO:0000313" key="3">
    <source>
        <dbReference type="EMBL" id="KAE9161911.1"/>
    </source>
</evidence>
<keyword evidence="6" id="KW-1185">Reference proteome</keyword>
<evidence type="ECO:0000313" key="6">
    <source>
        <dbReference type="Proteomes" id="UP000433483"/>
    </source>
</evidence>
<dbReference type="OrthoDB" id="10347515at2759"/>
<evidence type="ECO:0000313" key="5">
    <source>
        <dbReference type="Proteomes" id="UP000429523"/>
    </source>
</evidence>
<feature type="non-terminal residue" evidence="4">
    <location>
        <position position="1"/>
    </location>
</feature>
<comment type="caution">
    <text evidence="4">The sequence shown here is derived from an EMBL/GenBank/DDBJ whole genome shotgun (WGS) entry which is preliminary data.</text>
</comment>
<feature type="compositionally biased region" description="Basic residues" evidence="1">
    <location>
        <begin position="110"/>
        <end position="123"/>
    </location>
</feature>
<gene>
    <name evidence="3" type="ORF">PF004_g30666</name>
    <name evidence="4" type="ORF">PF005_g31018</name>
    <name evidence="2" type="ORF">PF009_g31508</name>
</gene>
<organism evidence="4 6">
    <name type="scientific">Phytophthora fragariae</name>
    <dbReference type="NCBI Taxonomy" id="53985"/>
    <lineage>
        <taxon>Eukaryota</taxon>
        <taxon>Sar</taxon>
        <taxon>Stramenopiles</taxon>
        <taxon>Oomycota</taxon>
        <taxon>Peronosporomycetes</taxon>
        <taxon>Peronosporales</taxon>
        <taxon>Peronosporaceae</taxon>
        <taxon>Phytophthora</taxon>
    </lineage>
</organism>